<dbReference type="InterPro" id="IPR023603">
    <property type="entry name" value="Low_specificity_L-TA-like"/>
</dbReference>
<dbReference type="GO" id="GO:0008732">
    <property type="term" value="F:L-allo-threonine aldolase activity"/>
    <property type="evidence" value="ECO:0007669"/>
    <property type="project" value="TreeGrafter"/>
</dbReference>
<organism evidence="7 8">
    <name type="scientific">Curvularia kusanoi</name>
    <name type="common">Cochliobolus kusanoi</name>
    <dbReference type="NCBI Taxonomy" id="90978"/>
    <lineage>
        <taxon>Eukaryota</taxon>
        <taxon>Fungi</taxon>
        <taxon>Dikarya</taxon>
        <taxon>Ascomycota</taxon>
        <taxon>Pezizomycotina</taxon>
        <taxon>Dothideomycetes</taxon>
        <taxon>Pleosporomycetidae</taxon>
        <taxon>Pleosporales</taxon>
        <taxon>Pleosporineae</taxon>
        <taxon>Pleosporaceae</taxon>
        <taxon>Curvularia</taxon>
    </lineage>
</organism>
<proteinExistence type="inferred from homology"/>
<sequence>MPPPRLTSLIRLRTTPLQTAESSFITATLRPTTPHYRRLHTSPTRLAMSEFAQYTAKSKAPAANGNKQVGSAWGNERNPAAFDFRSDVHTTPTMSMLQAIQECSLLDDVSMEDPTTLGLEKFIAELTGKEDALLVLSGSMGNQVALRAHLAAPPQAILCDRRSHIIQYEAGGVASLSQAMTQPIDAKNGTYITLEEVQKHAVISDDVHACPTRVISLENTLNGAIMPLAEVRRISAWGRENGIIMHMDGARLWEAVAAGAGTLKDFCAEMDSLSLCFSKGLGAPIGSIIVGTKAFIKRARWVRKSIGGGLRQAGVVAAPARVAVEETFLGGKLTASHEKAKRIQQIWTDLGGKLDYPVDTNMVWLDLDAHNIELNHFIETAEKYGVRCRGGRFVVHYQISEECIEACGKLFADVLTGKEGEGKKSQAPHDPEELKLKGQVDIDCST</sequence>
<dbReference type="EMBL" id="SWKU01000012">
    <property type="protein sequence ID" value="KAF3001777.1"/>
    <property type="molecule type" value="Genomic_DNA"/>
</dbReference>
<dbReference type="FunFam" id="3.40.640.10:FF:000030">
    <property type="entry name" value="Low-specificity L-threonine aldolase"/>
    <property type="match status" value="1"/>
</dbReference>
<dbReference type="InterPro" id="IPR015422">
    <property type="entry name" value="PyrdxlP-dep_Trfase_small"/>
</dbReference>
<dbReference type="InterPro" id="IPR015421">
    <property type="entry name" value="PyrdxlP-dep_Trfase_major"/>
</dbReference>
<dbReference type="PANTHER" id="PTHR48097:SF9">
    <property type="entry name" value="L-THREONINE ALDOLASE"/>
    <property type="match status" value="1"/>
</dbReference>
<dbReference type="AlphaFoldDB" id="A0A9P4WBM1"/>
<dbReference type="InterPro" id="IPR015424">
    <property type="entry name" value="PyrdxlP-dep_Trfase"/>
</dbReference>
<evidence type="ECO:0000256" key="5">
    <source>
        <dbReference type="SAM" id="MobiDB-lite"/>
    </source>
</evidence>
<comment type="cofactor">
    <cofactor evidence="1">
        <name>pyridoxal 5'-phosphate</name>
        <dbReference type="ChEBI" id="CHEBI:597326"/>
    </cofactor>
</comment>
<dbReference type="Pfam" id="PF01212">
    <property type="entry name" value="Beta_elim_lyase"/>
    <property type="match status" value="1"/>
</dbReference>
<dbReference type="InterPro" id="IPR001597">
    <property type="entry name" value="ArAA_b-elim_lyase/Thr_aldolase"/>
</dbReference>
<accession>A0A9P4WBM1</accession>
<dbReference type="PANTHER" id="PTHR48097">
    <property type="entry name" value="L-THREONINE ALDOLASE-RELATED"/>
    <property type="match status" value="1"/>
</dbReference>
<protein>
    <recommendedName>
        <fullName evidence="6">Aromatic amino acid beta-eliminating lyase/threonine aldolase domain-containing protein</fullName>
    </recommendedName>
</protein>
<evidence type="ECO:0000256" key="4">
    <source>
        <dbReference type="ARBA" id="ARBA00023239"/>
    </source>
</evidence>
<name>A0A9P4WBM1_CURKU</name>
<dbReference type="GO" id="GO:0005829">
    <property type="term" value="C:cytosol"/>
    <property type="evidence" value="ECO:0007669"/>
    <property type="project" value="TreeGrafter"/>
</dbReference>
<evidence type="ECO:0000256" key="2">
    <source>
        <dbReference type="ARBA" id="ARBA00006966"/>
    </source>
</evidence>
<dbReference type="SUPFAM" id="SSF53383">
    <property type="entry name" value="PLP-dependent transferases"/>
    <property type="match status" value="1"/>
</dbReference>
<feature type="domain" description="Aromatic amino acid beta-eliminating lyase/threonine aldolase" evidence="6">
    <location>
        <begin position="83"/>
        <end position="368"/>
    </location>
</feature>
<dbReference type="Proteomes" id="UP000801428">
    <property type="component" value="Unassembled WGS sequence"/>
</dbReference>
<comment type="caution">
    <text evidence="7">The sequence shown here is derived from an EMBL/GenBank/DDBJ whole genome shotgun (WGS) entry which is preliminary data.</text>
</comment>
<feature type="region of interest" description="Disordered" evidence="5">
    <location>
        <begin position="420"/>
        <end position="446"/>
    </location>
</feature>
<gene>
    <name evidence="7" type="ORF">E8E13_001190</name>
</gene>
<dbReference type="GO" id="GO:0006567">
    <property type="term" value="P:L-threonine catabolic process"/>
    <property type="evidence" value="ECO:0007669"/>
    <property type="project" value="TreeGrafter"/>
</dbReference>
<evidence type="ECO:0000259" key="6">
    <source>
        <dbReference type="Pfam" id="PF01212"/>
    </source>
</evidence>
<keyword evidence="4" id="KW-0456">Lyase</keyword>
<feature type="compositionally biased region" description="Basic and acidic residues" evidence="5">
    <location>
        <begin position="420"/>
        <end position="440"/>
    </location>
</feature>
<comment type="similarity">
    <text evidence="2">Belongs to the threonine aldolase family.</text>
</comment>
<evidence type="ECO:0000313" key="7">
    <source>
        <dbReference type="EMBL" id="KAF3001777.1"/>
    </source>
</evidence>
<dbReference type="Gene3D" id="3.40.640.10">
    <property type="entry name" value="Type I PLP-dependent aspartate aminotransferase-like (Major domain)"/>
    <property type="match status" value="1"/>
</dbReference>
<dbReference type="OrthoDB" id="10261951at2759"/>
<keyword evidence="8" id="KW-1185">Reference proteome</keyword>
<evidence type="ECO:0000256" key="3">
    <source>
        <dbReference type="ARBA" id="ARBA00022898"/>
    </source>
</evidence>
<dbReference type="GO" id="GO:0006545">
    <property type="term" value="P:glycine biosynthetic process"/>
    <property type="evidence" value="ECO:0007669"/>
    <property type="project" value="TreeGrafter"/>
</dbReference>
<reference evidence="7" key="1">
    <citation type="submission" date="2019-04" db="EMBL/GenBank/DDBJ databases">
        <title>Sequencing of skin fungus with MAO and IRED activity.</title>
        <authorList>
            <person name="Marsaioli A.J."/>
            <person name="Bonatto J.M.C."/>
            <person name="Reis Junior O."/>
        </authorList>
    </citation>
    <scope>NUCLEOTIDE SEQUENCE</scope>
    <source>
        <strain evidence="7">30M1</strain>
    </source>
</reference>
<keyword evidence="3" id="KW-0663">Pyridoxal phosphate</keyword>
<dbReference type="NCBIfam" id="NF041359">
    <property type="entry name" value="GntG_guanitoxin"/>
    <property type="match status" value="1"/>
</dbReference>
<evidence type="ECO:0000256" key="1">
    <source>
        <dbReference type="ARBA" id="ARBA00001933"/>
    </source>
</evidence>
<evidence type="ECO:0000313" key="8">
    <source>
        <dbReference type="Proteomes" id="UP000801428"/>
    </source>
</evidence>
<dbReference type="Gene3D" id="3.90.1150.10">
    <property type="entry name" value="Aspartate Aminotransferase, domain 1"/>
    <property type="match status" value="1"/>
</dbReference>